<protein>
    <submittedName>
        <fullName evidence="3">Toxin Afp18</fullName>
    </submittedName>
</protein>
<gene>
    <name evidence="3" type="ORF">PAQ31011_04300</name>
</gene>
<accession>A0A5E4Y4R8</accession>
<reference evidence="3 4" key="1">
    <citation type="submission" date="2019-08" db="EMBL/GenBank/DDBJ databases">
        <authorList>
            <person name="Peeters C."/>
        </authorList>
    </citation>
    <scope>NUCLEOTIDE SEQUENCE [LARGE SCALE GENOMIC DNA]</scope>
    <source>
        <strain evidence="3 4">LMG 31011</strain>
    </source>
</reference>
<feature type="region of interest" description="Disordered" evidence="1">
    <location>
        <begin position="182"/>
        <end position="201"/>
    </location>
</feature>
<feature type="region of interest" description="Disordered" evidence="1">
    <location>
        <begin position="1"/>
        <end position="23"/>
    </location>
</feature>
<evidence type="ECO:0000259" key="2">
    <source>
        <dbReference type="Pfam" id="PF20178"/>
    </source>
</evidence>
<feature type="domain" description="Dermonecrotic toxin N-terminal" evidence="2">
    <location>
        <begin position="794"/>
        <end position="977"/>
    </location>
</feature>
<keyword evidence="4" id="KW-1185">Reference proteome</keyword>
<evidence type="ECO:0000256" key="1">
    <source>
        <dbReference type="SAM" id="MobiDB-lite"/>
    </source>
</evidence>
<name>A0A5E4Y4R8_9BURK</name>
<dbReference type="Pfam" id="PF20178">
    <property type="entry name" value="ToxA_N"/>
    <property type="match status" value="1"/>
</dbReference>
<evidence type="ECO:0000313" key="4">
    <source>
        <dbReference type="Proteomes" id="UP000366819"/>
    </source>
</evidence>
<organism evidence="3 4">
    <name type="scientific">Pandoraea aquatica</name>
    <dbReference type="NCBI Taxonomy" id="2508290"/>
    <lineage>
        <taxon>Bacteria</taxon>
        <taxon>Pseudomonadati</taxon>
        <taxon>Pseudomonadota</taxon>
        <taxon>Betaproteobacteria</taxon>
        <taxon>Burkholderiales</taxon>
        <taxon>Burkholderiaceae</taxon>
        <taxon>Pandoraea</taxon>
    </lineage>
</organism>
<dbReference type="Proteomes" id="UP000366819">
    <property type="component" value="Unassembled WGS sequence"/>
</dbReference>
<sequence length="1504" mass="164255">MQAIVAGPSNSTASIVPTDHTPPTARTHDVDLAMERFGNLADVARARLDESPVTGPALALLVHMTTSGISPDDLAALDAVHIEKLARLFDTQPRLASACAATLANQLAERGACESVEEICERILSDAALYDLSRSVAGSSEPLHDSCRHGSGWLGYFMHWRDVIVSMAQDFRWLGSGVDPLTGPTSMRPPDEKTTGPAPFPDFTKSGKTGWLLGALYASSLRPTIPMADVSRIPPDIAPHLSVPSLTKPPPSTDTPPSGARLPTLASVCQELSTLATGIPERALAMLDYIVDHVSLPAWPGPPVAGAAVPPMVTTGKTRITPQPLPPIDKLGSLQAISPEMSLLIESALIWRYRAAVHGDLTAKFDEALTFESPPSEGQLFEKTVMDAPEFAGKNMTDLWLRRHEPIPDGQRLKQVTYWSLPAAAQLIVDGDLDICDLTDGTSFDVSTMTPEGAVKELPMLMTAERFQEIVLEWEQATQAREAATWMVPQEVTRLGRPDSPDTLFARLAQVDLRLTYKNGLLPRHAAYVADWAVARLLVDDASSIPETFARRVTFNVTSDLGHRHVSPAGTFVVCEQPDDGATLLYMRGEPIAWRAFESPPKLIDAIRNNTAGLRDRLFDRLPLGIRPGASCDLSAPILQDMGKAGGPEIATRTILDVIELDAPLPLAGPKTRARISDYRAWLIGTPTAAFDEGIKARRAARETSAHAMKTFISPMSPSDMRGVIGVRALRHTISVALPRFSKIARDHLRGELMKLGLPNADPDNLYVKIDQQPRPMALTDALTYASAYQHKRVFPDVYTRHGANDYYLKELRTASGTKLKATDLVNRRNIGAFLESAKTAIAEFWRQHRAHVRETMKSEFVAQMWLQHTAGELSAAHLDIATRIAGPIKLAGMDRSNLAQTIDNPDVEREWLSVQGNRTGLMSVRARGHSPLLLLAMFPDGLSCRGFGNRAALETWFVKQTADPTTRRRLAGTIAQRDPDDNAWLKDARPDAVVTTPALTGDTFTLLESAYETAMTPRTPAATNTTDHSVAIRIMRSISAVDLAAGLGSWIVPELRPLGEVISAVDFGAGVIAVSVSYVDGDEALRAQGWQSMLTAVGSQGISLVQYKAMAWLPGNSKYTYFVDDAPVAAQRLIPGLYRENGRLYASVASDARAYVSFDDATGFFRLEPLDLARVRESEGPLIRLDERGRWHTVPQGSTRTPPLDERGVGWNIDRGFWTRYNALRRERSDIFENARTAVADGPMPAPANSVAEQRWRARMLKLEFIDAAESDREKLGTLVGRIDQAQNALDSMSAADNSPLMQQATAAGASFLPITQRPLIYLGHARTGVMRATAVAADTGSTSFIVECFNTLARGVGEDAQGFMEDLSELGRAHIRYKNVPFDAPKMRQLSTLFDGLGNEAHSFEVRAGTRTLLLGKYIDDAQATKYYFVDPSLALVVHDDAPELLRMVFAHLQSMSGAYEMRAVGNSLAVETLELDTNDLATLPLRRDFDNLVSVREAFGL</sequence>
<dbReference type="OrthoDB" id="8931970at2"/>
<dbReference type="InterPro" id="IPR046673">
    <property type="entry name" value="ToxA_N"/>
</dbReference>
<evidence type="ECO:0000313" key="3">
    <source>
        <dbReference type="EMBL" id="VVE43554.1"/>
    </source>
</evidence>
<dbReference type="EMBL" id="CABPSN010000007">
    <property type="protein sequence ID" value="VVE43554.1"/>
    <property type="molecule type" value="Genomic_DNA"/>
</dbReference>
<dbReference type="RefSeq" id="WP_150577684.1">
    <property type="nucleotide sequence ID" value="NZ_CABPSN010000007.1"/>
</dbReference>
<proteinExistence type="predicted"/>